<dbReference type="RefSeq" id="WP_067147238.1">
    <property type="nucleotide sequence ID" value="NZ_CP014265.1"/>
</dbReference>
<dbReference type="STRING" id="294671.YLM1_1181"/>
<dbReference type="Proteomes" id="UP000066376">
    <property type="component" value="Chromosome"/>
</dbReference>
<dbReference type="Pfam" id="PF00892">
    <property type="entry name" value="EamA"/>
    <property type="match status" value="1"/>
</dbReference>
<organism evidence="3 5">
    <name type="scientific">Methanobrevibacter olleyae</name>
    <dbReference type="NCBI Taxonomy" id="294671"/>
    <lineage>
        <taxon>Archaea</taxon>
        <taxon>Methanobacteriati</taxon>
        <taxon>Methanobacteriota</taxon>
        <taxon>Methanomada group</taxon>
        <taxon>Methanobacteria</taxon>
        <taxon>Methanobacteriales</taxon>
        <taxon>Methanobacteriaceae</taxon>
        <taxon>Methanobrevibacter</taxon>
    </lineage>
</organism>
<dbReference type="AlphaFoldDB" id="A0A126R0Y1"/>
<evidence type="ECO:0000313" key="4">
    <source>
        <dbReference type="EMBL" id="SFL58334.1"/>
    </source>
</evidence>
<evidence type="ECO:0000313" key="6">
    <source>
        <dbReference type="Proteomes" id="UP000183442"/>
    </source>
</evidence>
<feature type="transmembrane region" description="Helical" evidence="1">
    <location>
        <begin position="66"/>
        <end position="87"/>
    </location>
</feature>
<keyword evidence="1" id="KW-1133">Transmembrane helix</keyword>
<name>A0A126R0Y1_METOL</name>
<sequence>MWEMIWPILLVILSNTLYNICTKSTPSNVNVFATLMVTYITAAILTAIFFVFLLKPENVLSELSNINWTSFVLGMAIVGLELAYIFAFRAGWKVSSASLVANIGLAIVLIFVGAILYGENITLKQIIGIFVCIGGLLLINLG</sequence>
<dbReference type="Proteomes" id="UP000183442">
    <property type="component" value="Unassembled WGS sequence"/>
</dbReference>
<dbReference type="GO" id="GO:0016020">
    <property type="term" value="C:membrane"/>
    <property type="evidence" value="ECO:0007669"/>
    <property type="project" value="InterPro"/>
</dbReference>
<dbReference type="EMBL" id="FOTL01000020">
    <property type="protein sequence ID" value="SFL58334.1"/>
    <property type="molecule type" value="Genomic_DNA"/>
</dbReference>
<feature type="domain" description="EamA" evidence="2">
    <location>
        <begin position="8"/>
        <end position="140"/>
    </location>
</feature>
<dbReference type="KEGG" id="mol:YLM1_1181"/>
<evidence type="ECO:0000313" key="3">
    <source>
        <dbReference type="EMBL" id="AMK15738.1"/>
    </source>
</evidence>
<dbReference type="InterPro" id="IPR000620">
    <property type="entry name" value="EamA_dom"/>
</dbReference>
<dbReference type="InterPro" id="IPR037185">
    <property type="entry name" value="EmrE-like"/>
</dbReference>
<reference evidence="6" key="4">
    <citation type="submission" date="2016-10" db="EMBL/GenBank/DDBJ databases">
        <authorList>
            <person name="Varghese N."/>
        </authorList>
    </citation>
    <scope>NUCLEOTIDE SEQUENCE [LARGE SCALE GENOMIC DNA]</scope>
    <source>
        <strain evidence="6">DSM 16632</strain>
    </source>
</reference>
<feature type="transmembrane region" description="Helical" evidence="1">
    <location>
        <begin position="99"/>
        <end position="117"/>
    </location>
</feature>
<proteinExistence type="predicted"/>
<dbReference type="EMBL" id="CP014265">
    <property type="protein sequence ID" value="AMK15738.1"/>
    <property type="molecule type" value="Genomic_DNA"/>
</dbReference>
<evidence type="ECO:0000313" key="5">
    <source>
        <dbReference type="Proteomes" id="UP000066376"/>
    </source>
</evidence>
<protein>
    <submittedName>
        <fullName evidence="3">EamA-like transporter family protein</fullName>
    </submittedName>
</protein>
<dbReference type="PATRIC" id="fig|294671.3.peg.1233"/>
<dbReference type="GeneID" id="28489487"/>
<reference evidence="5" key="2">
    <citation type="submission" date="2016-02" db="EMBL/GenBank/DDBJ databases">
        <title>The draft genome sequence of the rumen methanogen Methanobrevibacter olleyae YLM1.</title>
        <authorList>
            <consortium name="New Zealand Agricultural Greenhouse Gas Research Centre/Pastoral Greenhouse Gas Research Consortium"/>
            <person name="Kelly W.J."/>
            <person name="Li D."/>
            <person name="Lambie S.C."/>
            <person name="Attwood G.T."/>
            <person name="Altermann E."/>
            <person name="Leahy S.C."/>
        </authorList>
    </citation>
    <scope>NUCLEOTIDE SEQUENCE [LARGE SCALE GENOMIC DNA]</scope>
    <source>
        <strain evidence="5">YLM1</strain>
    </source>
</reference>
<keyword evidence="1" id="KW-0472">Membrane</keyword>
<keyword evidence="1" id="KW-0812">Transmembrane</keyword>
<accession>A0A126R0Y1</accession>
<gene>
    <name evidence="4" type="ORF">SAMN02910297_01264</name>
    <name evidence="3" type="ORF">YLM1_1181</name>
</gene>
<feature type="transmembrane region" description="Helical" evidence="1">
    <location>
        <begin position="123"/>
        <end position="141"/>
    </location>
</feature>
<feature type="transmembrane region" description="Helical" evidence="1">
    <location>
        <begin position="29"/>
        <end position="54"/>
    </location>
</feature>
<reference evidence="4" key="3">
    <citation type="submission" date="2016-10" db="EMBL/GenBank/DDBJ databases">
        <authorList>
            <person name="de Groot N.N."/>
        </authorList>
    </citation>
    <scope>NUCLEOTIDE SEQUENCE [LARGE SCALE GENOMIC DNA]</scope>
    <source>
        <strain evidence="4">DSM 16632</strain>
    </source>
</reference>
<evidence type="ECO:0000256" key="1">
    <source>
        <dbReference type="SAM" id="Phobius"/>
    </source>
</evidence>
<feature type="transmembrane region" description="Helical" evidence="1">
    <location>
        <begin position="6"/>
        <end position="22"/>
    </location>
</feature>
<dbReference type="OrthoDB" id="76338at2157"/>
<dbReference type="SUPFAM" id="SSF103481">
    <property type="entry name" value="Multidrug resistance efflux transporter EmrE"/>
    <property type="match status" value="1"/>
</dbReference>
<dbReference type="Gene3D" id="1.10.3730.20">
    <property type="match status" value="1"/>
</dbReference>
<keyword evidence="5" id="KW-1185">Reference proteome</keyword>
<evidence type="ECO:0000259" key="2">
    <source>
        <dbReference type="Pfam" id="PF00892"/>
    </source>
</evidence>
<reference evidence="3 5" key="1">
    <citation type="journal article" date="2016" name="Genome Announc.">
        <title>Draft Genome Sequence of the Rumen Methanogen Methanobrevibacter olleyae YLM1.</title>
        <authorList>
            <person name="Kelly W.J."/>
            <person name="Li D."/>
            <person name="Lambie S.C."/>
            <person name="Cox F."/>
            <person name="Attwood G.T."/>
            <person name="Altermann E."/>
            <person name="Leahy S.C."/>
        </authorList>
    </citation>
    <scope>NUCLEOTIDE SEQUENCE [LARGE SCALE GENOMIC DNA]</scope>
    <source>
        <strain evidence="3 5">YLM1</strain>
    </source>
</reference>